<organism evidence="6 7">
    <name type="scientific">Prochlorococcus marinus (strain MIT 9211)</name>
    <dbReference type="NCBI Taxonomy" id="93059"/>
    <lineage>
        <taxon>Bacteria</taxon>
        <taxon>Bacillati</taxon>
        <taxon>Cyanobacteriota</taxon>
        <taxon>Cyanophyceae</taxon>
        <taxon>Synechococcales</taxon>
        <taxon>Prochlorococcaceae</taxon>
        <taxon>Prochlorococcus</taxon>
    </lineage>
</organism>
<dbReference type="InterPro" id="IPR032781">
    <property type="entry name" value="ABC_tran_Xtn"/>
</dbReference>
<dbReference type="GO" id="GO:0003676">
    <property type="term" value="F:nucleic acid binding"/>
    <property type="evidence" value="ECO:0007669"/>
    <property type="project" value="UniProtKB-ARBA"/>
</dbReference>
<keyword evidence="7" id="KW-1185">Reference proteome</keyword>
<dbReference type="RefSeq" id="WP_012194656.1">
    <property type="nucleotide sequence ID" value="NC_009976.1"/>
</dbReference>
<dbReference type="Proteomes" id="UP000000788">
    <property type="component" value="Chromosome"/>
</dbReference>
<feature type="domain" description="ABC transporter" evidence="5">
    <location>
        <begin position="2"/>
        <end position="262"/>
    </location>
</feature>
<dbReference type="Pfam" id="PF12848">
    <property type="entry name" value="ABC_tran_Xtn"/>
    <property type="match status" value="1"/>
</dbReference>
<dbReference type="FunFam" id="3.40.50.300:FF:000011">
    <property type="entry name" value="Putative ABC transporter ATP-binding component"/>
    <property type="match status" value="1"/>
</dbReference>
<dbReference type="CDD" id="cd03221">
    <property type="entry name" value="ABCF_EF-3"/>
    <property type="match status" value="2"/>
</dbReference>
<evidence type="ECO:0000259" key="5">
    <source>
        <dbReference type="PROSITE" id="PS50893"/>
    </source>
</evidence>
<evidence type="ECO:0000256" key="2">
    <source>
        <dbReference type="ARBA" id="ARBA00022741"/>
    </source>
</evidence>
<dbReference type="HOGENOM" id="CLU_000604_36_0_3"/>
<evidence type="ECO:0000256" key="1">
    <source>
        <dbReference type="ARBA" id="ARBA00022737"/>
    </source>
</evidence>
<reference evidence="6 7" key="1">
    <citation type="journal article" date="2007" name="PLoS Genet.">
        <title>Patterns and implications of gene gain and loss in the evolution of Prochlorococcus.</title>
        <authorList>
            <person name="Kettler G.C."/>
            <person name="Martiny A.C."/>
            <person name="Huang K."/>
            <person name="Zucker J."/>
            <person name="Coleman M.L."/>
            <person name="Rodrigue S."/>
            <person name="Chen F."/>
            <person name="Lapidus A."/>
            <person name="Ferriera S."/>
            <person name="Johnson J."/>
            <person name="Steglich C."/>
            <person name="Church G.M."/>
            <person name="Richardson P."/>
            <person name="Chisholm S.W."/>
        </authorList>
    </citation>
    <scope>NUCLEOTIDE SEQUENCE [LARGE SCALE GENOMIC DNA]</scope>
    <source>
        <strain evidence="7">MIT 9211</strain>
    </source>
</reference>
<dbReference type="PANTHER" id="PTHR42855:SF1">
    <property type="entry name" value="ABC TRANSPORTER DOMAIN-CONTAINING PROTEIN"/>
    <property type="match status" value="1"/>
</dbReference>
<keyword evidence="4" id="KW-0175">Coiled coil</keyword>
<feature type="coiled-coil region" evidence="4">
    <location>
        <begin position="533"/>
        <end position="571"/>
    </location>
</feature>
<dbReference type="SUPFAM" id="SSF52540">
    <property type="entry name" value="P-loop containing nucleoside triphosphate hydrolases"/>
    <property type="match status" value="2"/>
</dbReference>
<accession>A9B9H6</accession>
<name>A9B9H6_PROM4</name>
<sequence length="575" mass="64901">MIRLERVTKIYPTGEVLKDITWEIKAGQRVGLVGVNGAGKSTQLKIIFGLEQPTSGEVVRQGEPCIAYLKQEFDVDTSRTVREELFQAFADAALILNQKLVVESAMETQAALKDGEYLDGLVKELGILQAKFEALNGYQLEAKIEKLLPKIGFNSKEAEQLVGDYSGGWQMRIALGKILLQDPDLLLLDEPTNHLDIETIEWLESYLIEQNAAMVIISHDRKFLDKICTHIVNTERGKSRTYLGNYTSYIEQKILEEESMQAAFERQQKDLNTQQAYIDRFRASATRSTQAKSREKMISKIDRIEAPLHSLSKPIFSFPKAPRPGRKVASIEDLSLTYGEKIIFLGANLQIEPGDHIALVGPNGSGKSTLLRLLMGLEKPEDGLISLGPHNIIPNYFEQNQSEALDLSNTVIETLFSAVPDWTQTQVRSLLGNFGFTKDEVFKHVGNLSGGEKARLALALIIVRPCNLLLLDEPTNHLDIPAKEMLENAIRDFSGSVVIVSHDRYFISKVANRIVEIRDGQMFLYRGNYNYFLDKKKEEVKLKQEELALAEKEAKRIANRANQRKKKLLRKQTRN</sequence>
<dbReference type="GO" id="GO:0016887">
    <property type="term" value="F:ATP hydrolysis activity"/>
    <property type="evidence" value="ECO:0007669"/>
    <property type="project" value="InterPro"/>
</dbReference>
<dbReference type="KEGG" id="pmj:P9211_01001"/>
<keyword evidence="3" id="KW-0067">ATP-binding</keyword>
<dbReference type="InterPro" id="IPR051309">
    <property type="entry name" value="ABCF_ATPase"/>
</dbReference>
<dbReference type="OrthoDB" id="9762369at2"/>
<evidence type="ECO:0000256" key="4">
    <source>
        <dbReference type="SAM" id="Coils"/>
    </source>
</evidence>
<dbReference type="EMBL" id="CP000878">
    <property type="protein sequence ID" value="ABX08031.1"/>
    <property type="molecule type" value="Genomic_DNA"/>
</dbReference>
<dbReference type="InterPro" id="IPR003593">
    <property type="entry name" value="AAA+_ATPase"/>
</dbReference>
<feature type="domain" description="ABC transporter" evidence="5">
    <location>
        <begin position="329"/>
        <end position="544"/>
    </location>
</feature>
<dbReference type="Gene3D" id="3.40.50.300">
    <property type="entry name" value="P-loop containing nucleotide triphosphate hydrolases"/>
    <property type="match status" value="2"/>
</dbReference>
<dbReference type="AlphaFoldDB" id="A9B9H6"/>
<dbReference type="PROSITE" id="PS00211">
    <property type="entry name" value="ABC_TRANSPORTER_1"/>
    <property type="match status" value="2"/>
</dbReference>
<dbReference type="InterPro" id="IPR003439">
    <property type="entry name" value="ABC_transporter-like_ATP-bd"/>
</dbReference>
<dbReference type="GO" id="GO:0005524">
    <property type="term" value="F:ATP binding"/>
    <property type="evidence" value="ECO:0007669"/>
    <property type="project" value="UniProtKB-KW"/>
</dbReference>
<dbReference type="InterPro" id="IPR027417">
    <property type="entry name" value="P-loop_NTPase"/>
</dbReference>
<keyword evidence="1" id="KW-0677">Repeat</keyword>
<dbReference type="eggNOG" id="COG0488">
    <property type="taxonomic scope" value="Bacteria"/>
</dbReference>
<dbReference type="PANTHER" id="PTHR42855">
    <property type="entry name" value="ABC TRANSPORTER ATP-BINDING SUBUNIT"/>
    <property type="match status" value="1"/>
</dbReference>
<dbReference type="FunFam" id="3.40.50.300:FF:000309">
    <property type="entry name" value="ABC transporter ATP-binding protein"/>
    <property type="match status" value="1"/>
</dbReference>
<protein>
    <submittedName>
        <fullName evidence="6">ABC transporter, ATP binding component</fullName>
    </submittedName>
</protein>
<dbReference type="Pfam" id="PF00005">
    <property type="entry name" value="ABC_tran"/>
    <property type="match status" value="2"/>
</dbReference>
<dbReference type="InterPro" id="IPR017871">
    <property type="entry name" value="ABC_transporter-like_CS"/>
</dbReference>
<evidence type="ECO:0000313" key="7">
    <source>
        <dbReference type="Proteomes" id="UP000000788"/>
    </source>
</evidence>
<keyword evidence="2" id="KW-0547">Nucleotide-binding</keyword>
<dbReference type="PROSITE" id="PS50893">
    <property type="entry name" value="ABC_TRANSPORTER_2"/>
    <property type="match status" value="2"/>
</dbReference>
<dbReference type="STRING" id="93059.P9211_01001"/>
<gene>
    <name evidence="6" type="ordered locus">P9211_01001</name>
</gene>
<evidence type="ECO:0000256" key="3">
    <source>
        <dbReference type="ARBA" id="ARBA00022840"/>
    </source>
</evidence>
<dbReference type="SMART" id="SM00382">
    <property type="entry name" value="AAA"/>
    <property type="match status" value="2"/>
</dbReference>
<proteinExistence type="predicted"/>
<evidence type="ECO:0000313" key="6">
    <source>
        <dbReference type="EMBL" id="ABX08031.1"/>
    </source>
</evidence>